<evidence type="ECO:0000256" key="2">
    <source>
        <dbReference type="ARBA" id="ARBA00022679"/>
    </source>
</evidence>
<dbReference type="CDD" id="cd03801">
    <property type="entry name" value="GT4_PimA-like"/>
    <property type="match status" value="1"/>
</dbReference>
<accession>A0A318JVA9</accession>
<sequence length="387" mass="41537">MRILLINHTPLQGSGSGTYTANLRRALRTRGHRVAVLVPASDVGLAETDSADYTFTVPLAAFPSFTGHPASPLTYDALGPRDLSALADAWGRAIGRAVERFRPDVVHVQHLWIPFEATRGHGRPVVVTCHGSEIGMLRSHRLSHGRRYLSGAEQPPIICISRFVLERLRSEIAAEANNAILLRNSYDDTLFTPAAEFPTDTVRIGFVGRLVAYKRADFFLELARTLIAAGFPGEFLIVGGGPDLPGLREQARRLGLSGSVRFRGVVPHEQMPDIYRGLSALVTCAEAEPFGLAAIEAAACGTPAIVPRSGGLGELEHEPHVVGYDAGSLASAASAIRRVVRADGRPAAAARRRRAAYIRATFGSARYLHTLEDIYAAAARGAAGVSR</sequence>
<dbReference type="OrthoDB" id="9810929at2"/>
<evidence type="ECO:0000259" key="4">
    <source>
        <dbReference type="Pfam" id="PF13439"/>
    </source>
</evidence>
<dbReference type="InterPro" id="IPR028098">
    <property type="entry name" value="Glyco_trans_4-like_N"/>
</dbReference>
<evidence type="ECO:0000259" key="3">
    <source>
        <dbReference type="Pfam" id="PF00534"/>
    </source>
</evidence>
<dbReference type="EMBL" id="QJKF01000009">
    <property type="protein sequence ID" value="PXX61054.1"/>
    <property type="molecule type" value="Genomic_DNA"/>
</dbReference>
<evidence type="ECO:0000313" key="5">
    <source>
        <dbReference type="EMBL" id="PXX61054.1"/>
    </source>
</evidence>
<keyword evidence="1" id="KW-0328">Glycosyltransferase</keyword>
<keyword evidence="6" id="KW-1185">Reference proteome</keyword>
<proteinExistence type="predicted"/>
<name>A0A318JVA9_9NOCA</name>
<dbReference type="GO" id="GO:1901137">
    <property type="term" value="P:carbohydrate derivative biosynthetic process"/>
    <property type="evidence" value="ECO:0007669"/>
    <property type="project" value="UniProtKB-ARBA"/>
</dbReference>
<dbReference type="Proteomes" id="UP000247569">
    <property type="component" value="Unassembled WGS sequence"/>
</dbReference>
<feature type="domain" description="Glycosyltransferase subfamily 4-like N-terminal" evidence="4">
    <location>
        <begin position="14"/>
        <end position="172"/>
    </location>
</feature>
<reference evidence="5 6" key="1">
    <citation type="submission" date="2018-05" db="EMBL/GenBank/DDBJ databases">
        <title>Genomic Encyclopedia of Type Strains, Phase IV (KMG-IV): sequencing the most valuable type-strain genomes for metagenomic binning, comparative biology and taxonomic classification.</title>
        <authorList>
            <person name="Goeker M."/>
        </authorList>
    </citation>
    <scope>NUCLEOTIDE SEQUENCE [LARGE SCALE GENOMIC DNA]</scope>
    <source>
        <strain evidence="5 6">DSM 44704</strain>
    </source>
</reference>
<dbReference type="Pfam" id="PF00534">
    <property type="entry name" value="Glycos_transf_1"/>
    <property type="match status" value="1"/>
</dbReference>
<dbReference type="RefSeq" id="WP_040741934.1">
    <property type="nucleotide sequence ID" value="NZ_QJKF01000009.1"/>
</dbReference>
<dbReference type="PANTHER" id="PTHR45947:SF3">
    <property type="entry name" value="SULFOQUINOVOSYL TRANSFERASE SQD2"/>
    <property type="match status" value="1"/>
</dbReference>
<dbReference type="SUPFAM" id="SSF53756">
    <property type="entry name" value="UDP-Glycosyltransferase/glycogen phosphorylase"/>
    <property type="match status" value="1"/>
</dbReference>
<gene>
    <name evidence="5" type="ORF">DFR70_109245</name>
</gene>
<dbReference type="InterPro" id="IPR001296">
    <property type="entry name" value="Glyco_trans_1"/>
</dbReference>
<evidence type="ECO:0000256" key="1">
    <source>
        <dbReference type="ARBA" id="ARBA00022676"/>
    </source>
</evidence>
<comment type="caution">
    <text evidence="5">The sequence shown here is derived from an EMBL/GenBank/DDBJ whole genome shotgun (WGS) entry which is preliminary data.</text>
</comment>
<organism evidence="5 6">
    <name type="scientific">Nocardia tenerifensis</name>
    <dbReference type="NCBI Taxonomy" id="228006"/>
    <lineage>
        <taxon>Bacteria</taxon>
        <taxon>Bacillati</taxon>
        <taxon>Actinomycetota</taxon>
        <taxon>Actinomycetes</taxon>
        <taxon>Mycobacteriales</taxon>
        <taxon>Nocardiaceae</taxon>
        <taxon>Nocardia</taxon>
    </lineage>
</organism>
<feature type="domain" description="Glycosyl transferase family 1" evidence="3">
    <location>
        <begin position="196"/>
        <end position="341"/>
    </location>
</feature>
<keyword evidence="2 5" id="KW-0808">Transferase</keyword>
<dbReference type="Gene3D" id="3.40.50.2000">
    <property type="entry name" value="Glycogen Phosphorylase B"/>
    <property type="match status" value="2"/>
</dbReference>
<dbReference type="InterPro" id="IPR050194">
    <property type="entry name" value="Glycosyltransferase_grp1"/>
</dbReference>
<evidence type="ECO:0000313" key="6">
    <source>
        <dbReference type="Proteomes" id="UP000247569"/>
    </source>
</evidence>
<dbReference type="PANTHER" id="PTHR45947">
    <property type="entry name" value="SULFOQUINOVOSYL TRANSFERASE SQD2"/>
    <property type="match status" value="1"/>
</dbReference>
<dbReference type="AlphaFoldDB" id="A0A318JVA9"/>
<dbReference type="GO" id="GO:1903509">
    <property type="term" value="P:liposaccharide metabolic process"/>
    <property type="evidence" value="ECO:0007669"/>
    <property type="project" value="UniProtKB-ARBA"/>
</dbReference>
<dbReference type="GO" id="GO:0016757">
    <property type="term" value="F:glycosyltransferase activity"/>
    <property type="evidence" value="ECO:0007669"/>
    <property type="project" value="UniProtKB-KW"/>
</dbReference>
<dbReference type="Pfam" id="PF13439">
    <property type="entry name" value="Glyco_transf_4"/>
    <property type="match status" value="1"/>
</dbReference>
<protein>
    <submittedName>
        <fullName evidence="5">Glycosyltransferase involved in cell wall biosynthesis</fullName>
    </submittedName>
</protein>